<dbReference type="Pfam" id="PF04972">
    <property type="entry name" value="BON"/>
    <property type="match status" value="1"/>
</dbReference>
<evidence type="ECO:0000259" key="1">
    <source>
        <dbReference type="PROSITE" id="PS50914"/>
    </source>
</evidence>
<dbReference type="Proteomes" id="UP000301751">
    <property type="component" value="Unassembled WGS sequence"/>
</dbReference>
<sequence>MPPALIARPAFHSAPRAGVATALVVLAFAALLGACSKSAPEPVAAVQPSTVSDGEVTAAVRSLLDGDAQTKAFAITVSTSAGEVSLNGTLDTQVQIDHALALTRATAGVRSVKDGLVLKPS</sequence>
<dbReference type="PROSITE" id="PS50914">
    <property type="entry name" value="BON"/>
    <property type="match status" value="1"/>
</dbReference>
<name>A0A480AN83_9BURK</name>
<organism evidence="2 3">
    <name type="scientific">Pseudaquabacterium pictum</name>
    <dbReference type="NCBI Taxonomy" id="2315236"/>
    <lineage>
        <taxon>Bacteria</taxon>
        <taxon>Pseudomonadati</taxon>
        <taxon>Pseudomonadota</taxon>
        <taxon>Betaproteobacteria</taxon>
        <taxon>Burkholderiales</taxon>
        <taxon>Sphaerotilaceae</taxon>
        <taxon>Pseudaquabacterium</taxon>
    </lineage>
</organism>
<dbReference type="InterPro" id="IPR014004">
    <property type="entry name" value="Transpt-assoc_nodulatn_dom_bac"/>
</dbReference>
<proteinExistence type="predicted"/>
<dbReference type="InterPro" id="IPR007055">
    <property type="entry name" value="BON_dom"/>
</dbReference>
<feature type="domain" description="BON" evidence="1">
    <location>
        <begin position="52"/>
        <end position="120"/>
    </location>
</feature>
<accession>A0A480AN83</accession>
<dbReference type="InterPro" id="IPR051686">
    <property type="entry name" value="Lipoprotein_DolP"/>
</dbReference>
<dbReference type="RefSeq" id="WP_162520691.1">
    <property type="nucleotide sequence ID" value="NZ_BJCL01000002.1"/>
</dbReference>
<keyword evidence="3" id="KW-1185">Reference proteome</keyword>
<dbReference type="Gene3D" id="3.30.1340.30">
    <property type="match status" value="1"/>
</dbReference>
<reference evidence="3" key="1">
    <citation type="submission" date="2019-03" db="EMBL/GenBank/DDBJ databases">
        <title>Aquabacterium pictum sp.nov., the first bacteriochlorophyll a-containing freshwater bacterium in the genus Aquabacterium of the class Betaproteobacteria.</title>
        <authorList>
            <person name="Hirose S."/>
            <person name="Tank M."/>
            <person name="Hara E."/>
            <person name="Tamaki H."/>
            <person name="Takaichi S."/>
            <person name="Haruta S."/>
            <person name="Hanada S."/>
        </authorList>
    </citation>
    <scope>NUCLEOTIDE SEQUENCE [LARGE SCALE GENOMIC DNA]</scope>
    <source>
        <strain evidence="3">W35</strain>
    </source>
</reference>
<dbReference type="SMART" id="SM00749">
    <property type="entry name" value="BON"/>
    <property type="match status" value="1"/>
</dbReference>
<comment type="caution">
    <text evidence="2">The sequence shown here is derived from an EMBL/GenBank/DDBJ whole genome shotgun (WGS) entry which is preliminary data.</text>
</comment>
<dbReference type="EMBL" id="BJCL01000002">
    <property type="protein sequence ID" value="GCL61817.1"/>
    <property type="molecule type" value="Genomic_DNA"/>
</dbReference>
<evidence type="ECO:0000313" key="2">
    <source>
        <dbReference type="EMBL" id="GCL61817.1"/>
    </source>
</evidence>
<dbReference type="PANTHER" id="PTHR34606">
    <property type="entry name" value="BON DOMAIN-CONTAINING PROTEIN"/>
    <property type="match status" value="1"/>
</dbReference>
<evidence type="ECO:0000313" key="3">
    <source>
        <dbReference type="Proteomes" id="UP000301751"/>
    </source>
</evidence>
<dbReference type="PANTHER" id="PTHR34606:SF15">
    <property type="entry name" value="BON DOMAIN-CONTAINING PROTEIN"/>
    <property type="match status" value="1"/>
</dbReference>
<dbReference type="AlphaFoldDB" id="A0A480AN83"/>
<gene>
    <name evidence="2" type="ORF">AQPW35_08980</name>
</gene>
<protein>
    <recommendedName>
        <fullName evidence="1">BON domain-containing protein</fullName>
    </recommendedName>
</protein>